<feature type="region of interest" description="Disordered" evidence="1">
    <location>
        <begin position="1"/>
        <end position="23"/>
    </location>
</feature>
<dbReference type="AlphaFoldDB" id="A0A3R7LTY5"/>
<protein>
    <submittedName>
        <fullName evidence="2">Uncharacterized protein</fullName>
    </submittedName>
</protein>
<dbReference type="OrthoDB" id="239149at2759"/>
<evidence type="ECO:0000313" key="3">
    <source>
        <dbReference type="Proteomes" id="UP000284403"/>
    </source>
</evidence>
<dbReference type="RefSeq" id="XP_029224808.1">
    <property type="nucleotide sequence ID" value="XM_029375102.1"/>
</dbReference>
<feature type="compositionally biased region" description="Basic and acidic residues" evidence="1">
    <location>
        <begin position="1"/>
        <end position="15"/>
    </location>
</feature>
<reference evidence="2 3" key="1">
    <citation type="journal article" date="2018" name="BMC Genomics">
        <title>Genomic comparison of Trypanosoma conorhini and Trypanosoma rangeli to Trypanosoma cruzi strains of high and low virulence.</title>
        <authorList>
            <person name="Bradwell K.R."/>
            <person name="Koparde V.N."/>
            <person name="Matveyev A.V."/>
            <person name="Serrano M.G."/>
            <person name="Alves J.M."/>
            <person name="Parikh H."/>
            <person name="Huang B."/>
            <person name="Lee V."/>
            <person name="Espinosa-Alvarez O."/>
            <person name="Ortiz P.A."/>
            <person name="Costa-Martins A.G."/>
            <person name="Teixeira M.M."/>
            <person name="Buck G.A."/>
        </authorList>
    </citation>
    <scope>NUCLEOTIDE SEQUENCE [LARGE SCALE GENOMIC DNA]</scope>
    <source>
        <strain evidence="2 3">025E</strain>
    </source>
</reference>
<proteinExistence type="predicted"/>
<gene>
    <name evidence="2" type="ORF">Tco025E_08247</name>
</gene>
<organism evidence="2 3">
    <name type="scientific">Trypanosoma conorhini</name>
    <dbReference type="NCBI Taxonomy" id="83891"/>
    <lineage>
        <taxon>Eukaryota</taxon>
        <taxon>Discoba</taxon>
        <taxon>Euglenozoa</taxon>
        <taxon>Kinetoplastea</taxon>
        <taxon>Metakinetoplastina</taxon>
        <taxon>Trypanosomatida</taxon>
        <taxon>Trypanosomatidae</taxon>
        <taxon>Trypanosoma</taxon>
    </lineage>
</organism>
<name>A0A3R7LTY5_9TRYP</name>
<dbReference type="EMBL" id="MKKU01000730">
    <property type="protein sequence ID" value="RNF03277.1"/>
    <property type="molecule type" value="Genomic_DNA"/>
</dbReference>
<keyword evidence="3" id="KW-1185">Reference proteome</keyword>
<accession>A0A3R7LTY5</accession>
<evidence type="ECO:0000256" key="1">
    <source>
        <dbReference type="SAM" id="MobiDB-lite"/>
    </source>
</evidence>
<dbReference type="GeneID" id="40321858"/>
<evidence type="ECO:0000313" key="2">
    <source>
        <dbReference type="EMBL" id="RNF03277.1"/>
    </source>
</evidence>
<comment type="caution">
    <text evidence="2">The sequence shown here is derived from an EMBL/GenBank/DDBJ whole genome shotgun (WGS) entry which is preliminary data.</text>
</comment>
<dbReference type="Proteomes" id="UP000284403">
    <property type="component" value="Unassembled WGS sequence"/>
</dbReference>
<sequence length="144" mass="15716">MSEQRMKKNIEKEHLSPTVPSSPPCKALISSCTGTNELLCGRVTCEKQICTSLLSTGVMKLLCCYYWKTSLNPDALLLYGTEKRDGRSGPCAPRAAPLETPLLSSCPRGLAGWLEGTWQAAEGCNPIPPAVQQHDPRECGARRR</sequence>